<sequence>METPCVNICLLDDRSGLCVGCGRSGTEIARWVDMTPEQRRTIMKALPERLERMEAMAEAEGSGP</sequence>
<dbReference type="Proteomes" id="UP000095042">
    <property type="component" value="Unassembled WGS sequence"/>
</dbReference>
<name>A0A1E3VPL7_9HYPH</name>
<evidence type="ECO:0000313" key="1">
    <source>
        <dbReference type="EMBL" id="ODR95465.1"/>
    </source>
</evidence>
<evidence type="ECO:0008006" key="3">
    <source>
        <dbReference type="Google" id="ProtNLM"/>
    </source>
</evidence>
<dbReference type="EMBL" id="LPWD01000464">
    <property type="protein sequence ID" value="ODR95465.1"/>
    <property type="molecule type" value="Genomic_DNA"/>
</dbReference>
<gene>
    <name evidence="1" type="ORF">AUC71_04845</name>
</gene>
<organism evidence="1 2">
    <name type="scientific">Methyloceanibacter marginalis</name>
    <dbReference type="NCBI Taxonomy" id="1774971"/>
    <lineage>
        <taxon>Bacteria</taxon>
        <taxon>Pseudomonadati</taxon>
        <taxon>Pseudomonadota</taxon>
        <taxon>Alphaproteobacteria</taxon>
        <taxon>Hyphomicrobiales</taxon>
        <taxon>Hyphomicrobiaceae</taxon>
        <taxon>Methyloceanibacter</taxon>
    </lineage>
</organism>
<dbReference type="PANTHER" id="PTHR35175">
    <property type="entry name" value="DUF1289 DOMAIN-CONTAINING PROTEIN"/>
    <property type="match status" value="1"/>
</dbReference>
<accession>A0A1E3VPL7</accession>
<comment type="caution">
    <text evidence="1">The sequence shown here is derived from an EMBL/GenBank/DDBJ whole genome shotgun (WGS) entry which is preliminary data.</text>
</comment>
<evidence type="ECO:0000313" key="2">
    <source>
        <dbReference type="Proteomes" id="UP000095042"/>
    </source>
</evidence>
<dbReference type="OrthoDB" id="9811423at2"/>
<protein>
    <recommendedName>
        <fullName evidence="3">Fe-S oxidoreductase</fullName>
    </recommendedName>
</protein>
<reference evidence="1 2" key="1">
    <citation type="journal article" date="2016" name="Environ. Microbiol.">
        <title>New Methyloceanibacter diversity from North Sea sediments includes methanotroph containing solely the soluble methane monooxygenase.</title>
        <authorList>
            <person name="Vekeman B."/>
            <person name="Kerckhof F.M."/>
            <person name="Cremers G."/>
            <person name="de Vos P."/>
            <person name="Vandamme P."/>
            <person name="Boon N."/>
            <person name="Op den Camp H.J."/>
            <person name="Heylen K."/>
        </authorList>
    </citation>
    <scope>NUCLEOTIDE SEQUENCE [LARGE SCALE GENOMIC DNA]</scope>
    <source>
        <strain evidence="1 2">R-67177</strain>
    </source>
</reference>
<dbReference type="PANTHER" id="PTHR35175:SF2">
    <property type="entry name" value="DUF1289 DOMAIN-CONTAINING PROTEIN"/>
    <property type="match status" value="1"/>
</dbReference>
<proteinExistence type="predicted"/>
<keyword evidence="2" id="KW-1185">Reference proteome</keyword>
<dbReference type="Pfam" id="PF06945">
    <property type="entry name" value="DUF1289"/>
    <property type="match status" value="1"/>
</dbReference>
<dbReference type="RefSeq" id="WP_069625157.1">
    <property type="nucleotide sequence ID" value="NZ_LPWD01000464.1"/>
</dbReference>
<dbReference type="InterPro" id="IPR010710">
    <property type="entry name" value="DUF1289"/>
</dbReference>
<dbReference type="AlphaFoldDB" id="A0A1E3VPL7"/>